<dbReference type="PANTHER" id="PTHR12277:SF81">
    <property type="entry name" value="PROTEIN ABHD13"/>
    <property type="match status" value="1"/>
</dbReference>
<evidence type="ECO:0000313" key="3">
    <source>
        <dbReference type="EMBL" id="RXW12178.1"/>
    </source>
</evidence>
<name>A0A4V1Q1N2_9AGAR</name>
<dbReference type="AlphaFoldDB" id="A0A4V1Q1N2"/>
<evidence type="ECO:0000313" key="4">
    <source>
        <dbReference type="Proteomes" id="UP000290288"/>
    </source>
</evidence>
<dbReference type="InterPro" id="IPR029058">
    <property type="entry name" value="AB_hydrolase_fold"/>
</dbReference>
<evidence type="ECO:0000256" key="1">
    <source>
        <dbReference type="SAM" id="MobiDB-lite"/>
    </source>
</evidence>
<feature type="region of interest" description="Disordered" evidence="1">
    <location>
        <begin position="428"/>
        <end position="479"/>
    </location>
</feature>
<dbReference type="GO" id="GO:0016020">
    <property type="term" value="C:membrane"/>
    <property type="evidence" value="ECO:0007669"/>
    <property type="project" value="TreeGrafter"/>
</dbReference>
<dbReference type="EMBL" id="SDEE01001367">
    <property type="protein sequence ID" value="RXW12178.1"/>
    <property type="molecule type" value="Genomic_DNA"/>
</dbReference>
<feature type="domain" description="AB hydrolase-1" evidence="2">
    <location>
        <begin position="168"/>
        <end position="299"/>
    </location>
</feature>
<dbReference type="OrthoDB" id="10249433at2759"/>
<organism evidence="3 4">
    <name type="scientific">Candolleomyces aberdarensis</name>
    <dbReference type="NCBI Taxonomy" id="2316362"/>
    <lineage>
        <taxon>Eukaryota</taxon>
        <taxon>Fungi</taxon>
        <taxon>Dikarya</taxon>
        <taxon>Basidiomycota</taxon>
        <taxon>Agaricomycotina</taxon>
        <taxon>Agaricomycetes</taxon>
        <taxon>Agaricomycetidae</taxon>
        <taxon>Agaricales</taxon>
        <taxon>Agaricineae</taxon>
        <taxon>Psathyrellaceae</taxon>
        <taxon>Candolleomyces</taxon>
    </lineage>
</organism>
<sequence>MFGSKAFAQTPAILLSVLHAPHLLTSSHPFLLLDPGNSAKVEPGNDNNAGKQQQSSGFMSGFLPSIENFAKGTAATAATLGTLGAGLLWYGQNYLIYPSAFPAGSRTEVALPSDYGMPYEDVELKTPDNVLLKCYALVQRKGLPETHQDAMWADEDYATEDEFIASRPTVIMFHGNGGNHGHRLPLAKIFFMRMRCNVFMLSYRGYGLSEGSPSEKGIVHRLPCSPFWVFVCLCLQTDAQTALNYVLQHPVLAKSFIILYGQSIGGAVSIDLASKNPTKISALILENTFTSLPNLVPHALPVLGPVSFLCHQKWDSINKIPLIPATTPMLMLSGMEDEIVPKEHMRALWEAVARRGEKASSSGRRSVNAISSSSSASGVDEVKWDKGKMSERAKYMEFEHGGHNDTCVQPGYWGAINEFVTSLGEMKGVKPKTSVKKKSSPRGPDSAQNPYRRRNMAMEDHAAQNPYSSNAAVGDQVPF</sequence>
<dbReference type="Pfam" id="PF00561">
    <property type="entry name" value="Abhydrolase_1"/>
    <property type="match status" value="1"/>
</dbReference>
<feature type="region of interest" description="Disordered" evidence="1">
    <location>
        <begin position="35"/>
        <end position="54"/>
    </location>
</feature>
<evidence type="ECO:0000259" key="2">
    <source>
        <dbReference type="Pfam" id="PF00561"/>
    </source>
</evidence>
<reference evidence="3 4" key="1">
    <citation type="submission" date="2019-01" db="EMBL/GenBank/DDBJ databases">
        <title>Draft genome sequence of Psathyrella aberdarensis IHI B618.</title>
        <authorList>
            <person name="Buettner E."/>
            <person name="Kellner H."/>
        </authorList>
    </citation>
    <scope>NUCLEOTIDE SEQUENCE [LARGE SCALE GENOMIC DNA]</scope>
    <source>
        <strain evidence="3 4">IHI B618</strain>
    </source>
</reference>
<keyword evidence="4" id="KW-1185">Reference proteome</keyword>
<dbReference type="InterPro" id="IPR000073">
    <property type="entry name" value="AB_hydrolase_1"/>
</dbReference>
<dbReference type="Gene3D" id="3.40.50.1820">
    <property type="entry name" value="alpha/beta hydrolase"/>
    <property type="match status" value="1"/>
</dbReference>
<protein>
    <recommendedName>
        <fullName evidence="2">AB hydrolase-1 domain-containing protein</fullName>
    </recommendedName>
</protein>
<dbReference type="STRING" id="2316362.A0A4V1Q1N2"/>
<feature type="compositionally biased region" description="Polar residues" evidence="1">
    <location>
        <begin position="45"/>
        <end position="54"/>
    </location>
</feature>
<dbReference type="SUPFAM" id="SSF53474">
    <property type="entry name" value="alpha/beta-Hydrolases"/>
    <property type="match status" value="1"/>
</dbReference>
<dbReference type="PANTHER" id="PTHR12277">
    <property type="entry name" value="ALPHA/BETA HYDROLASE DOMAIN-CONTAINING PROTEIN"/>
    <property type="match status" value="1"/>
</dbReference>
<proteinExistence type="predicted"/>
<accession>A0A4V1Q1N2</accession>
<feature type="compositionally biased region" description="Basic residues" evidence="1">
    <location>
        <begin position="429"/>
        <end position="440"/>
    </location>
</feature>
<comment type="caution">
    <text evidence="3">The sequence shown here is derived from an EMBL/GenBank/DDBJ whole genome shotgun (WGS) entry which is preliminary data.</text>
</comment>
<gene>
    <name evidence="3" type="ORF">EST38_g13676</name>
</gene>
<dbReference type="Proteomes" id="UP000290288">
    <property type="component" value="Unassembled WGS sequence"/>
</dbReference>
<dbReference type="GO" id="GO:0008474">
    <property type="term" value="F:palmitoyl-(protein) hydrolase activity"/>
    <property type="evidence" value="ECO:0007669"/>
    <property type="project" value="TreeGrafter"/>
</dbReference>